<protein>
    <submittedName>
        <fullName evidence="7">Flavonol synthase</fullName>
    </submittedName>
</protein>
<dbReference type="Pfam" id="PF14226">
    <property type="entry name" value="DIOX_N"/>
    <property type="match status" value="1"/>
</dbReference>
<dbReference type="InterPro" id="IPR027443">
    <property type="entry name" value="IPNS-like_sf"/>
</dbReference>
<dbReference type="GO" id="GO:0046872">
    <property type="term" value="F:metal ion binding"/>
    <property type="evidence" value="ECO:0007669"/>
    <property type="project" value="UniProtKB-KW"/>
</dbReference>
<dbReference type="GO" id="GO:0016491">
    <property type="term" value="F:oxidoreductase activity"/>
    <property type="evidence" value="ECO:0007669"/>
    <property type="project" value="UniProtKB-KW"/>
</dbReference>
<dbReference type="Proteomes" id="UP000619457">
    <property type="component" value="Unassembled WGS sequence"/>
</dbReference>
<proteinExistence type="inferred from homology"/>
<comment type="similarity">
    <text evidence="1 5">Belongs to the iron/ascorbate-dependent oxidoreductase family.</text>
</comment>
<reference evidence="7" key="1">
    <citation type="journal article" date="2014" name="Int. J. Syst. Evol. Microbiol.">
        <title>Complete genome sequence of Corynebacterium casei LMG S-19264T (=DSM 44701T), isolated from a smear-ripened cheese.</title>
        <authorList>
            <consortium name="US DOE Joint Genome Institute (JGI-PGF)"/>
            <person name="Walter F."/>
            <person name="Albersmeier A."/>
            <person name="Kalinowski J."/>
            <person name="Ruckert C."/>
        </authorList>
    </citation>
    <scope>NUCLEOTIDE SEQUENCE</scope>
    <source>
        <strain evidence="7">KCTC 12368</strain>
    </source>
</reference>
<dbReference type="Pfam" id="PF03171">
    <property type="entry name" value="2OG-FeII_Oxy"/>
    <property type="match status" value="1"/>
</dbReference>
<evidence type="ECO:0000256" key="4">
    <source>
        <dbReference type="ARBA" id="ARBA00023004"/>
    </source>
</evidence>
<reference evidence="7" key="2">
    <citation type="submission" date="2020-09" db="EMBL/GenBank/DDBJ databases">
        <authorList>
            <person name="Sun Q."/>
            <person name="Kim S."/>
        </authorList>
    </citation>
    <scope>NUCLEOTIDE SEQUENCE</scope>
    <source>
        <strain evidence="7">KCTC 12368</strain>
    </source>
</reference>
<accession>A0A918PU21</accession>
<dbReference type="AlphaFoldDB" id="A0A918PU21"/>
<evidence type="ECO:0000256" key="1">
    <source>
        <dbReference type="ARBA" id="ARBA00008056"/>
    </source>
</evidence>
<keyword evidence="3 5" id="KW-0560">Oxidoreductase</keyword>
<sequence length="326" mass="36847">MSEILYNEIPSLDLADFTSGDAAKKAAFVNKLGDAYQNIGFVAIKNHGLSQELQDKLYAAIQQFFALEDEVKTKYEKPEIGYQRGYTGKGKEHAKGRNTGDLKEFYHVGQDLSLIPDTDPIKKEYPANVWPSEVPEFQEVALEVYNTIENAGKAMLRAIALHLELDEEYFEDKVAYGNSILRPIHYFPIQNPEEVPEDAVRAAEHGDINLITLLMGASADGLQVLRKDGKWIPITALPDQLVVNVGDMLERHTNKKLKSTIHRVVNPPREKMNSSRYSIPFFMHPRAEMDLTCLADCVDEQHPKAFDDATAGEFLEERLRELGLRK</sequence>
<name>A0A918PU21_9BACT</name>
<dbReference type="InterPro" id="IPR026992">
    <property type="entry name" value="DIOX_N"/>
</dbReference>
<evidence type="ECO:0000256" key="5">
    <source>
        <dbReference type="RuleBase" id="RU003682"/>
    </source>
</evidence>
<evidence type="ECO:0000313" key="7">
    <source>
        <dbReference type="EMBL" id="GGZ21952.1"/>
    </source>
</evidence>
<keyword evidence="8" id="KW-1185">Reference proteome</keyword>
<evidence type="ECO:0000256" key="3">
    <source>
        <dbReference type="ARBA" id="ARBA00023002"/>
    </source>
</evidence>
<dbReference type="InterPro" id="IPR005123">
    <property type="entry name" value="Oxoglu/Fe-dep_dioxygenase_dom"/>
</dbReference>
<dbReference type="PANTHER" id="PTHR10209:SF881">
    <property type="entry name" value="FI07970P-RELATED"/>
    <property type="match status" value="1"/>
</dbReference>
<dbReference type="PROSITE" id="PS51471">
    <property type="entry name" value="FE2OG_OXY"/>
    <property type="match status" value="1"/>
</dbReference>
<evidence type="ECO:0000259" key="6">
    <source>
        <dbReference type="PROSITE" id="PS51471"/>
    </source>
</evidence>
<gene>
    <name evidence="7" type="ORF">GCM10007049_13400</name>
</gene>
<dbReference type="PANTHER" id="PTHR10209">
    <property type="entry name" value="OXIDOREDUCTASE, 2OG-FE II OXYGENASE FAMILY PROTEIN"/>
    <property type="match status" value="1"/>
</dbReference>
<comment type="caution">
    <text evidence="7">The sequence shown here is derived from an EMBL/GenBank/DDBJ whole genome shotgun (WGS) entry which is preliminary data.</text>
</comment>
<dbReference type="RefSeq" id="WP_018472108.1">
    <property type="nucleotide sequence ID" value="NZ_BMWX01000002.1"/>
</dbReference>
<organism evidence="7 8">
    <name type="scientific">Echinicola pacifica</name>
    <dbReference type="NCBI Taxonomy" id="346377"/>
    <lineage>
        <taxon>Bacteria</taxon>
        <taxon>Pseudomonadati</taxon>
        <taxon>Bacteroidota</taxon>
        <taxon>Cytophagia</taxon>
        <taxon>Cytophagales</taxon>
        <taxon>Cyclobacteriaceae</taxon>
        <taxon>Echinicola</taxon>
    </lineage>
</organism>
<dbReference type="PRINTS" id="PR00682">
    <property type="entry name" value="IPNSYNTHASE"/>
</dbReference>
<keyword evidence="2 5" id="KW-0479">Metal-binding</keyword>
<keyword evidence="4 5" id="KW-0408">Iron</keyword>
<feature type="domain" description="Fe2OG dioxygenase" evidence="6">
    <location>
        <begin position="176"/>
        <end position="285"/>
    </location>
</feature>
<dbReference type="Gene3D" id="2.60.120.330">
    <property type="entry name" value="B-lactam Antibiotic, Isopenicillin N Synthase, Chain"/>
    <property type="match status" value="1"/>
</dbReference>
<evidence type="ECO:0000256" key="2">
    <source>
        <dbReference type="ARBA" id="ARBA00022723"/>
    </source>
</evidence>
<dbReference type="EMBL" id="BMWX01000002">
    <property type="protein sequence ID" value="GGZ21952.1"/>
    <property type="molecule type" value="Genomic_DNA"/>
</dbReference>
<evidence type="ECO:0000313" key="8">
    <source>
        <dbReference type="Proteomes" id="UP000619457"/>
    </source>
</evidence>
<dbReference type="SUPFAM" id="SSF51197">
    <property type="entry name" value="Clavaminate synthase-like"/>
    <property type="match status" value="1"/>
</dbReference>
<dbReference type="InterPro" id="IPR044861">
    <property type="entry name" value="IPNS-like_FE2OG_OXY"/>
</dbReference>